<organism evidence="2 3">
    <name type="scientific">Actinomadura vinacea</name>
    <dbReference type="NCBI Taxonomy" id="115336"/>
    <lineage>
        <taxon>Bacteria</taxon>
        <taxon>Bacillati</taxon>
        <taxon>Actinomycetota</taxon>
        <taxon>Actinomycetes</taxon>
        <taxon>Streptosporangiales</taxon>
        <taxon>Thermomonosporaceae</taxon>
        <taxon>Actinomadura</taxon>
    </lineage>
</organism>
<reference evidence="2 3" key="1">
    <citation type="journal article" date="2019" name="Int. J. Syst. Evol. Microbiol.">
        <title>The Global Catalogue of Microorganisms (GCM) 10K type strain sequencing project: providing services to taxonomists for standard genome sequencing and annotation.</title>
        <authorList>
            <consortium name="The Broad Institute Genomics Platform"/>
            <consortium name="The Broad Institute Genome Sequencing Center for Infectious Disease"/>
            <person name="Wu L."/>
            <person name="Ma J."/>
        </authorList>
    </citation>
    <scope>NUCLEOTIDE SEQUENCE [LARGE SCALE GENOMIC DNA]</scope>
    <source>
        <strain evidence="2 3">JCM 3325</strain>
    </source>
</reference>
<sequence>MTRSREQAERLQRLDRSDEIHRQVLAEGGSEDEAREESEKVLPEK</sequence>
<name>A0ABN3JYS0_9ACTN</name>
<proteinExistence type="predicted"/>
<keyword evidence="3" id="KW-1185">Reference proteome</keyword>
<comment type="caution">
    <text evidence="2">The sequence shown here is derived from an EMBL/GenBank/DDBJ whole genome shotgun (WGS) entry which is preliminary data.</text>
</comment>
<dbReference type="RefSeq" id="WP_344594510.1">
    <property type="nucleotide sequence ID" value="NZ_BAAARW010000026.1"/>
</dbReference>
<feature type="compositionally biased region" description="Basic and acidic residues" evidence="1">
    <location>
        <begin position="1"/>
        <end position="24"/>
    </location>
</feature>
<evidence type="ECO:0000313" key="2">
    <source>
        <dbReference type="EMBL" id="GAA2441813.1"/>
    </source>
</evidence>
<dbReference type="EMBL" id="BAAARW010000026">
    <property type="protein sequence ID" value="GAA2441813.1"/>
    <property type="molecule type" value="Genomic_DNA"/>
</dbReference>
<dbReference type="Proteomes" id="UP001501231">
    <property type="component" value="Unassembled WGS sequence"/>
</dbReference>
<feature type="region of interest" description="Disordered" evidence="1">
    <location>
        <begin position="1"/>
        <end position="45"/>
    </location>
</feature>
<protein>
    <submittedName>
        <fullName evidence="2">Uncharacterized protein</fullName>
    </submittedName>
</protein>
<accession>A0ABN3JYS0</accession>
<gene>
    <name evidence="2" type="ORF">GCM10010191_67600</name>
</gene>
<evidence type="ECO:0000313" key="3">
    <source>
        <dbReference type="Proteomes" id="UP001501231"/>
    </source>
</evidence>
<evidence type="ECO:0000256" key="1">
    <source>
        <dbReference type="SAM" id="MobiDB-lite"/>
    </source>
</evidence>